<name>A0AAD7RCK0_9TELE</name>
<dbReference type="EMBL" id="JAINUG010000341">
    <property type="protein sequence ID" value="KAJ8377757.1"/>
    <property type="molecule type" value="Genomic_DNA"/>
</dbReference>
<evidence type="ECO:0000313" key="3">
    <source>
        <dbReference type="Proteomes" id="UP001221898"/>
    </source>
</evidence>
<feature type="region of interest" description="Disordered" evidence="1">
    <location>
        <begin position="1"/>
        <end position="23"/>
    </location>
</feature>
<accession>A0AAD7RCK0</accession>
<evidence type="ECO:0000256" key="1">
    <source>
        <dbReference type="SAM" id="MobiDB-lite"/>
    </source>
</evidence>
<dbReference type="Proteomes" id="UP001221898">
    <property type="component" value="Unassembled WGS sequence"/>
</dbReference>
<organism evidence="2 3">
    <name type="scientific">Aldrovandia affinis</name>
    <dbReference type="NCBI Taxonomy" id="143900"/>
    <lineage>
        <taxon>Eukaryota</taxon>
        <taxon>Metazoa</taxon>
        <taxon>Chordata</taxon>
        <taxon>Craniata</taxon>
        <taxon>Vertebrata</taxon>
        <taxon>Euteleostomi</taxon>
        <taxon>Actinopterygii</taxon>
        <taxon>Neopterygii</taxon>
        <taxon>Teleostei</taxon>
        <taxon>Notacanthiformes</taxon>
        <taxon>Halosauridae</taxon>
        <taxon>Aldrovandia</taxon>
    </lineage>
</organism>
<reference evidence="2" key="1">
    <citation type="journal article" date="2023" name="Science">
        <title>Genome structures resolve the early diversification of teleost fishes.</title>
        <authorList>
            <person name="Parey E."/>
            <person name="Louis A."/>
            <person name="Montfort J."/>
            <person name="Bouchez O."/>
            <person name="Roques C."/>
            <person name="Iampietro C."/>
            <person name="Lluch J."/>
            <person name="Castinel A."/>
            <person name="Donnadieu C."/>
            <person name="Desvignes T."/>
            <person name="Floi Bucao C."/>
            <person name="Jouanno E."/>
            <person name="Wen M."/>
            <person name="Mejri S."/>
            <person name="Dirks R."/>
            <person name="Jansen H."/>
            <person name="Henkel C."/>
            <person name="Chen W.J."/>
            <person name="Zahm M."/>
            <person name="Cabau C."/>
            <person name="Klopp C."/>
            <person name="Thompson A.W."/>
            <person name="Robinson-Rechavi M."/>
            <person name="Braasch I."/>
            <person name="Lecointre G."/>
            <person name="Bobe J."/>
            <person name="Postlethwait J.H."/>
            <person name="Berthelot C."/>
            <person name="Roest Crollius H."/>
            <person name="Guiguen Y."/>
        </authorList>
    </citation>
    <scope>NUCLEOTIDE SEQUENCE</scope>
    <source>
        <strain evidence="2">NC1722</strain>
    </source>
</reference>
<protein>
    <submittedName>
        <fullName evidence="2">Uncharacterized protein</fullName>
    </submittedName>
</protein>
<keyword evidence="3" id="KW-1185">Reference proteome</keyword>
<evidence type="ECO:0000313" key="2">
    <source>
        <dbReference type="EMBL" id="KAJ8377757.1"/>
    </source>
</evidence>
<dbReference type="AlphaFoldDB" id="A0AAD7RCK0"/>
<sequence length="108" mass="10950">MGPACGAVSKASSPSPPSARARVRASVCLSAHGNVGSQRMRTSARTSARPSKHASVRTHLCVTLSAAGVCMPACVRSVSIPADIQTGNRGDVCGTVDRGVGGKMVMKD</sequence>
<gene>
    <name evidence="2" type="ORF">AAFF_G00254300</name>
</gene>
<feature type="compositionally biased region" description="Low complexity" evidence="1">
    <location>
        <begin position="7"/>
        <end position="23"/>
    </location>
</feature>
<proteinExistence type="predicted"/>
<comment type="caution">
    <text evidence="2">The sequence shown here is derived from an EMBL/GenBank/DDBJ whole genome shotgun (WGS) entry which is preliminary data.</text>
</comment>